<feature type="non-terminal residue" evidence="1">
    <location>
        <position position="1"/>
    </location>
</feature>
<protein>
    <submittedName>
        <fullName evidence="1">Uncharacterized protein</fullName>
    </submittedName>
</protein>
<proteinExistence type="predicted"/>
<accession>A0A382EJF9</accession>
<sequence length="119" mass="13104">VNHFLRNKTPVVLITLPLFPLILFLFTVLSCDKPTTDSGLGSDRGLVSEVSAHSLNTVNWFEIEAEAGTVIRFRAEGSLGEFTPSHLRQHMITGQPVLVSFVIKKGEKIAVDVEDSSLR</sequence>
<name>A0A382EJF9_9ZZZZ</name>
<reference evidence="1" key="1">
    <citation type="submission" date="2018-05" db="EMBL/GenBank/DDBJ databases">
        <authorList>
            <person name="Lanie J.A."/>
            <person name="Ng W.-L."/>
            <person name="Kazmierczak K.M."/>
            <person name="Andrzejewski T.M."/>
            <person name="Davidsen T.M."/>
            <person name="Wayne K.J."/>
            <person name="Tettelin H."/>
            <person name="Glass J.I."/>
            <person name="Rusch D."/>
            <person name="Podicherti R."/>
            <person name="Tsui H.-C.T."/>
            <person name="Winkler M.E."/>
        </authorList>
    </citation>
    <scope>NUCLEOTIDE SEQUENCE</scope>
</reference>
<gene>
    <name evidence="1" type="ORF">METZ01_LOCUS202871</name>
</gene>
<evidence type="ECO:0000313" key="1">
    <source>
        <dbReference type="EMBL" id="SVB50017.1"/>
    </source>
</evidence>
<dbReference type="AlphaFoldDB" id="A0A382EJF9"/>
<dbReference type="EMBL" id="UINC01044485">
    <property type="protein sequence ID" value="SVB50017.1"/>
    <property type="molecule type" value="Genomic_DNA"/>
</dbReference>
<organism evidence="1">
    <name type="scientific">marine metagenome</name>
    <dbReference type="NCBI Taxonomy" id="408172"/>
    <lineage>
        <taxon>unclassified sequences</taxon>
        <taxon>metagenomes</taxon>
        <taxon>ecological metagenomes</taxon>
    </lineage>
</organism>